<protein>
    <submittedName>
        <fullName evidence="2">AMP-binding protein</fullName>
    </submittedName>
</protein>
<organism evidence="2 3">
    <name type="scientific">Candidatus Methylobacter titanis</name>
    <dbReference type="NCBI Taxonomy" id="3053457"/>
    <lineage>
        <taxon>Bacteria</taxon>
        <taxon>Pseudomonadati</taxon>
        <taxon>Pseudomonadota</taxon>
        <taxon>Gammaproteobacteria</taxon>
        <taxon>Methylococcales</taxon>
        <taxon>Methylococcaceae</taxon>
        <taxon>Methylobacter</taxon>
    </lineage>
</organism>
<keyword evidence="3" id="KW-1185">Reference proteome</keyword>
<dbReference type="Proteomes" id="UP001160519">
    <property type="component" value="Unassembled WGS sequence"/>
</dbReference>
<evidence type="ECO:0000259" key="1">
    <source>
        <dbReference type="Pfam" id="PF00501"/>
    </source>
</evidence>
<dbReference type="Pfam" id="PF00501">
    <property type="entry name" value="AMP-binding"/>
    <property type="match status" value="1"/>
</dbReference>
<accession>A0AA43Q6Y1</accession>
<feature type="domain" description="AMP-dependent synthetase/ligase" evidence="1">
    <location>
        <begin position="84"/>
        <end position="156"/>
    </location>
</feature>
<evidence type="ECO:0000313" key="3">
    <source>
        <dbReference type="Proteomes" id="UP001160519"/>
    </source>
</evidence>
<dbReference type="Gene3D" id="3.40.50.12780">
    <property type="entry name" value="N-terminal domain of ligase-like"/>
    <property type="match status" value="1"/>
</dbReference>
<dbReference type="InterPro" id="IPR000873">
    <property type="entry name" value="AMP-dep_synth/lig_dom"/>
</dbReference>
<dbReference type="SUPFAM" id="SSF56801">
    <property type="entry name" value="Acetyl-CoA synthetase-like"/>
    <property type="match status" value="1"/>
</dbReference>
<name>A0AA43Q6Y1_9GAMM</name>
<dbReference type="InterPro" id="IPR042099">
    <property type="entry name" value="ANL_N_sf"/>
</dbReference>
<reference evidence="2" key="1">
    <citation type="submission" date="2023-01" db="EMBL/GenBank/DDBJ databases">
        <title>Biogeochemical cycle of methane in antarctic sediments.</title>
        <authorList>
            <person name="Roldan D.M."/>
            <person name="Menes R.J."/>
        </authorList>
    </citation>
    <scope>NUCLEOTIDE SEQUENCE [LARGE SCALE GENOMIC DNA]</scope>
    <source>
        <strain evidence="2">K-2018 MAG008</strain>
    </source>
</reference>
<dbReference type="EMBL" id="JAQSDF010000033">
    <property type="protein sequence ID" value="MDI1231572.1"/>
    <property type="molecule type" value="Genomic_DNA"/>
</dbReference>
<sequence>MWNDDGTGPWSAANFALIEASLWQEDQQSSIDLTWLESSWQDPDSFCKALHAYSDRRQASQSKSTPWLRYDFYHDVLVQQKDQTIPALVWFDSRIWQTWSYAELGKVVNGLAASWEEIGVQPGDTLAILHPQGPHWLSALLAGLRLGLVVTLLPPQGNAFVSRRLDNLAPQWLAMDQLYRHQLAAVWQDKVLPNTLSSVAPTRRPYEYPGTAVVVQCFDPTSPTPEVVCSVDADSLYLGALRDGILSLGIKPGQACAAPGWHGLESQPALILAVLLSGATWVHIDLADLEKQPERLLEQPIDVLGVSRSLRDLLMANHPPGGEKTWRYWFRHPAESADFTLWQDFIRIWQLEDRYSGNVLCNAAKGGAIVFSPRYRGLPHHTVLPAAAMCWQLGMIDSPDLPSVSGWGRLALGKTEKDKIIWTATPYILTPYRKVWNYLSQYPLGRAGRTYPKQEVLDLLSGTARYPALVEAFTHGGEADPLQVLLAFGPGVDAAPLQKRIETELGSEFLPDRIECLPLLPQRNSDGGADQEWCQFHYVTGELYRRQRSEMYRCLSELKQKILA</sequence>
<evidence type="ECO:0000313" key="2">
    <source>
        <dbReference type="EMBL" id="MDI1231572.1"/>
    </source>
</evidence>
<comment type="caution">
    <text evidence="2">The sequence shown here is derived from an EMBL/GenBank/DDBJ whole genome shotgun (WGS) entry which is preliminary data.</text>
</comment>
<gene>
    <name evidence="2" type="ORF">PSU93_10515</name>
</gene>
<dbReference type="AlphaFoldDB" id="A0AA43Q6Y1"/>
<proteinExistence type="predicted"/>